<dbReference type="Proteomes" id="UP000598488">
    <property type="component" value="Unassembled WGS sequence"/>
</dbReference>
<feature type="active site" description="For ring-opening step" evidence="2">
    <location>
        <position position="146"/>
    </location>
</feature>
<dbReference type="InterPro" id="IPR004547">
    <property type="entry name" value="Glucosamine6P_isomerase"/>
</dbReference>
<evidence type="ECO:0000259" key="3">
    <source>
        <dbReference type="Pfam" id="PF01182"/>
    </source>
</evidence>
<keyword evidence="5" id="KW-1185">Reference proteome</keyword>
<dbReference type="PANTHER" id="PTHR11280">
    <property type="entry name" value="GLUCOSAMINE-6-PHOSPHATE ISOMERASE"/>
    <property type="match status" value="1"/>
</dbReference>
<feature type="active site" description="For ring-opening step" evidence="2">
    <location>
        <position position="139"/>
    </location>
</feature>
<evidence type="ECO:0000313" key="4">
    <source>
        <dbReference type="EMBL" id="MBJ7550548.1"/>
    </source>
</evidence>
<feature type="active site" description="Proton acceptor; for ring-opening step" evidence="2">
    <location>
        <position position="141"/>
    </location>
</feature>
<dbReference type="InterPro" id="IPR018321">
    <property type="entry name" value="Glucosamine6P_isomerase_CS"/>
</dbReference>
<comment type="activity regulation">
    <text evidence="2">Allosterically activated by N-acetylglucosamine 6-phosphate (GlcNAc6P).</text>
</comment>
<comment type="caution">
    <text evidence="4">The sequence shown here is derived from an EMBL/GenBank/DDBJ whole genome shotgun (WGS) entry which is preliminary data.</text>
</comment>
<comment type="subunit">
    <text evidence="2">Homohexamer.</text>
</comment>
<reference evidence="4 5" key="1">
    <citation type="submission" date="2020-12" db="EMBL/GenBank/DDBJ databases">
        <title>Comparative genome analysis of fungal antagonists Marinomonas ostreistagni 398 and M. spartinae 468.</title>
        <authorList>
            <person name="Fields J.L."/>
            <person name="Mavrodi O.V."/>
            <person name="Biber P.D."/>
            <person name="Indest K.J."/>
            <person name="Mavrodi D.V."/>
        </authorList>
    </citation>
    <scope>NUCLEOTIDE SEQUENCE [LARGE SCALE GENOMIC DNA]</scope>
    <source>
        <strain evidence="4 5">USM7</strain>
    </source>
</reference>
<accession>A0ABS0ZAW1</accession>
<evidence type="ECO:0000313" key="5">
    <source>
        <dbReference type="Proteomes" id="UP000598488"/>
    </source>
</evidence>
<feature type="domain" description="Glucosamine/galactosamine-6-phosphate isomerase" evidence="3">
    <location>
        <begin position="9"/>
        <end position="233"/>
    </location>
</feature>
<evidence type="ECO:0000256" key="2">
    <source>
        <dbReference type="HAMAP-Rule" id="MF_01241"/>
    </source>
</evidence>
<comment type="function">
    <text evidence="2">Catalyzes the reversible isomerization-deamination of glucosamine 6-phosphate (GlcN6P) to form fructose 6-phosphate (Fru6P) and ammonium ion.</text>
</comment>
<dbReference type="NCBIfam" id="TIGR00502">
    <property type="entry name" value="nagB"/>
    <property type="match status" value="1"/>
</dbReference>
<dbReference type="InterPro" id="IPR006148">
    <property type="entry name" value="Glc/Gal-6P_isomerase"/>
</dbReference>
<comment type="similarity">
    <text evidence="2">Belongs to the glucosamine/galactosamine-6-phosphate isomerase family. NagB subfamily.</text>
</comment>
<comment type="caution">
    <text evidence="2">Lacks conserved residue(s) required for the propagation of feature annotation.</text>
</comment>
<comment type="catalytic activity">
    <reaction evidence="2">
        <text>alpha-D-glucosamine 6-phosphate + H2O = beta-D-fructose 6-phosphate + NH4(+)</text>
        <dbReference type="Rhea" id="RHEA:12172"/>
        <dbReference type="ChEBI" id="CHEBI:15377"/>
        <dbReference type="ChEBI" id="CHEBI:28938"/>
        <dbReference type="ChEBI" id="CHEBI:57634"/>
        <dbReference type="ChEBI" id="CHEBI:75989"/>
        <dbReference type="EC" id="3.5.99.6"/>
    </reaction>
</comment>
<dbReference type="PROSITE" id="PS01161">
    <property type="entry name" value="GLC_GALNAC_ISOMERASE"/>
    <property type="match status" value="1"/>
</dbReference>
<dbReference type="SUPFAM" id="SSF100950">
    <property type="entry name" value="NagB/RpiA/CoA transferase-like"/>
    <property type="match status" value="1"/>
</dbReference>
<gene>
    <name evidence="2 4" type="primary">nagB</name>
    <name evidence="4" type="ORF">JHD44_07645</name>
</gene>
<dbReference type="InterPro" id="IPR037171">
    <property type="entry name" value="NagB/RpiA_transferase-like"/>
</dbReference>
<protein>
    <recommendedName>
        <fullName evidence="2">Glucosamine-6-phosphate deaminase</fullName>
        <ecNumber evidence="2">3.5.99.6</ecNumber>
    </recommendedName>
    <alternativeName>
        <fullName evidence="2">GlcN6P deaminase</fullName>
        <shortName evidence="2">GNPDA</shortName>
    </alternativeName>
    <alternativeName>
        <fullName evidence="2">Glucosamine-6-phosphate isomerase</fullName>
    </alternativeName>
</protein>
<feature type="site" description="Part of the allosteric site" evidence="2">
    <location>
        <position position="159"/>
    </location>
</feature>
<keyword evidence="2" id="KW-0119">Carbohydrate metabolism</keyword>
<keyword evidence="2" id="KW-0021">Allosteric enzyme</keyword>
<feature type="site" description="Part of the allosteric site" evidence="2">
    <location>
        <position position="158"/>
    </location>
</feature>
<dbReference type="CDD" id="cd01399">
    <property type="entry name" value="GlcN6P_deaminase"/>
    <property type="match status" value="1"/>
</dbReference>
<feature type="site" description="Part of the allosteric site" evidence="2">
    <location>
        <position position="149"/>
    </location>
</feature>
<feature type="active site" description="Proton acceptor; for enolization step" evidence="2">
    <location>
        <position position="67"/>
    </location>
</feature>
<dbReference type="PANTHER" id="PTHR11280:SF5">
    <property type="entry name" value="GLUCOSAMINE-6-PHOSPHATE ISOMERASE"/>
    <property type="match status" value="1"/>
</dbReference>
<name>A0ABS0ZAW1_9GAMM</name>
<dbReference type="RefSeq" id="WP_199462166.1">
    <property type="nucleotide sequence ID" value="NZ_JAEMUH010000006.1"/>
</dbReference>
<feature type="site" description="Part of the allosteric site" evidence="2">
    <location>
        <position position="156"/>
    </location>
</feature>
<dbReference type="Pfam" id="PF01182">
    <property type="entry name" value="Glucosamine_iso"/>
    <property type="match status" value="1"/>
</dbReference>
<keyword evidence="1 2" id="KW-0378">Hydrolase</keyword>
<dbReference type="Gene3D" id="3.40.50.1360">
    <property type="match status" value="1"/>
</dbReference>
<dbReference type="EC" id="3.5.99.6" evidence="2"/>
<evidence type="ECO:0000256" key="1">
    <source>
        <dbReference type="ARBA" id="ARBA00022801"/>
    </source>
</evidence>
<proteinExistence type="inferred from homology"/>
<dbReference type="HAMAP" id="MF_01241">
    <property type="entry name" value="GlcN6P_deamin"/>
    <property type="match status" value="1"/>
</dbReference>
<comment type="pathway">
    <text evidence="2">Amino-sugar metabolism; N-acetylneuraminate degradation; D-fructose 6-phosphate from N-acetylneuraminate: step 5/5.</text>
</comment>
<dbReference type="EMBL" id="JAEMUH010000006">
    <property type="protein sequence ID" value="MBJ7550548.1"/>
    <property type="molecule type" value="Genomic_DNA"/>
</dbReference>
<organism evidence="4 5">
    <name type="scientific">Marinomonas ostreistagni</name>
    <dbReference type="NCBI Taxonomy" id="359209"/>
    <lineage>
        <taxon>Bacteria</taxon>
        <taxon>Pseudomonadati</taxon>
        <taxon>Pseudomonadota</taxon>
        <taxon>Gammaproteobacteria</taxon>
        <taxon>Oceanospirillales</taxon>
        <taxon>Oceanospirillaceae</taxon>
        <taxon>Marinomonas</taxon>
    </lineage>
</organism>
<sequence>MQIIILPTAQDVANYAADRVADVVNTRHHPVLGLATGSTPIALYEQLVARYQANSLSFKHCVTFNLDEYIGIPGSHSQSYRAFMEHHLFGQIDVEASHTHVPLAASMNVAELEQSAKDYELAIQHAGGIDLQILGIGVNGHIGFNEPTSSFASRTRIKTLSESTVEANKRFFSDDEFQPHLALTMGIGTILDAKAVLLMATGKGKAGAVKAMIEGPLTSMCPASVLQQHEKATIVLDEEAASELALKEYYLWCEQQRLSLVSGQDHSITKNEG</sequence>
<dbReference type="GO" id="GO:0004342">
    <property type="term" value="F:glucosamine-6-phosphate deaminase activity"/>
    <property type="evidence" value="ECO:0007669"/>
    <property type="project" value="UniProtKB-EC"/>
</dbReference>